<evidence type="ECO:0000256" key="1">
    <source>
        <dbReference type="SAM" id="SignalP"/>
    </source>
</evidence>
<sequence length="119" mass="13409">MRWWRPVLHIVHSPLSELAIVAALPSKINPQNVVEKCGSFLATRQKTVYLIHQSAKDYLNESYTWRLQPAGPAQGHTDIATRSIDAMSSMLPRQNMYNLDFGFKPKDMAPPNPDPLAPI</sequence>
<feature type="signal peptide" evidence="1">
    <location>
        <begin position="1"/>
        <end position="23"/>
    </location>
</feature>
<evidence type="ECO:0000313" key="2">
    <source>
        <dbReference type="EMBL" id="KAK3364936.1"/>
    </source>
</evidence>
<feature type="chain" id="PRO_5042082451" evidence="1">
    <location>
        <begin position="24"/>
        <end position="119"/>
    </location>
</feature>
<accession>A0AAE0JWC5</accession>
<reference evidence="2" key="1">
    <citation type="journal article" date="2023" name="Mol. Phylogenet. Evol.">
        <title>Genome-scale phylogeny and comparative genomics of the fungal order Sordariales.</title>
        <authorList>
            <person name="Hensen N."/>
            <person name="Bonometti L."/>
            <person name="Westerberg I."/>
            <person name="Brannstrom I.O."/>
            <person name="Guillou S."/>
            <person name="Cros-Aarteil S."/>
            <person name="Calhoun S."/>
            <person name="Haridas S."/>
            <person name="Kuo A."/>
            <person name="Mondo S."/>
            <person name="Pangilinan J."/>
            <person name="Riley R."/>
            <person name="LaButti K."/>
            <person name="Andreopoulos B."/>
            <person name="Lipzen A."/>
            <person name="Chen C."/>
            <person name="Yan M."/>
            <person name="Daum C."/>
            <person name="Ng V."/>
            <person name="Clum A."/>
            <person name="Steindorff A."/>
            <person name="Ohm R.A."/>
            <person name="Martin F."/>
            <person name="Silar P."/>
            <person name="Natvig D.O."/>
            <person name="Lalanne C."/>
            <person name="Gautier V."/>
            <person name="Ament-Velasquez S.L."/>
            <person name="Kruys A."/>
            <person name="Hutchinson M.I."/>
            <person name="Powell A.J."/>
            <person name="Barry K."/>
            <person name="Miller A.N."/>
            <person name="Grigoriev I.V."/>
            <person name="Debuchy R."/>
            <person name="Gladieux P."/>
            <person name="Hiltunen Thoren M."/>
            <person name="Johannesson H."/>
        </authorList>
    </citation>
    <scope>NUCLEOTIDE SEQUENCE</scope>
    <source>
        <strain evidence="2">CBS 958.72</strain>
    </source>
</reference>
<name>A0AAE0JWC5_9PEZI</name>
<keyword evidence="1" id="KW-0732">Signal</keyword>
<keyword evidence="3" id="KW-1185">Reference proteome</keyword>
<dbReference type="AlphaFoldDB" id="A0AAE0JWC5"/>
<dbReference type="EMBL" id="JAULSN010000009">
    <property type="protein sequence ID" value="KAK3364936.1"/>
    <property type="molecule type" value="Genomic_DNA"/>
</dbReference>
<reference evidence="2" key="2">
    <citation type="submission" date="2023-06" db="EMBL/GenBank/DDBJ databases">
        <authorList>
            <consortium name="Lawrence Berkeley National Laboratory"/>
            <person name="Haridas S."/>
            <person name="Hensen N."/>
            <person name="Bonometti L."/>
            <person name="Westerberg I."/>
            <person name="Brannstrom I.O."/>
            <person name="Guillou S."/>
            <person name="Cros-Aarteil S."/>
            <person name="Calhoun S."/>
            <person name="Kuo A."/>
            <person name="Mondo S."/>
            <person name="Pangilinan J."/>
            <person name="Riley R."/>
            <person name="Labutti K."/>
            <person name="Andreopoulos B."/>
            <person name="Lipzen A."/>
            <person name="Chen C."/>
            <person name="Yanf M."/>
            <person name="Daum C."/>
            <person name="Ng V."/>
            <person name="Clum A."/>
            <person name="Steindorff A."/>
            <person name="Ohm R."/>
            <person name="Martin F."/>
            <person name="Silar P."/>
            <person name="Natvig D."/>
            <person name="Lalanne C."/>
            <person name="Gautier V."/>
            <person name="Ament-Velasquez S.L."/>
            <person name="Kruys A."/>
            <person name="Hutchinson M.I."/>
            <person name="Powell A.J."/>
            <person name="Barry K."/>
            <person name="Miller A.N."/>
            <person name="Grigoriev I.V."/>
            <person name="Debuchy R."/>
            <person name="Gladieux P."/>
            <person name="Thoren M.H."/>
            <person name="Johannesson H."/>
        </authorList>
    </citation>
    <scope>NUCLEOTIDE SEQUENCE</scope>
    <source>
        <strain evidence="2">CBS 958.72</strain>
    </source>
</reference>
<proteinExistence type="predicted"/>
<evidence type="ECO:0000313" key="3">
    <source>
        <dbReference type="Proteomes" id="UP001287356"/>
    </source>
</evidence>
<comment type="caution">
    <text evidence="2">The sequence shown here is derived from an EMBL/GenBank/DDBJ whole genome shotgun (WGS) entry which is preliminary data.</text>
</comment>
<dbReference type="Proteomes" id="UP001287356">
    <property type="component" value="Unassembled WGS sequence"/>
</dbReference>
<gene>
    <name evidence="2" type="ORF">B0T24DRAFT_420527</name>
</gene>
<organism evidence="2 3">
    <name type="scientific">Lasiosphaeria ovina</name>
    <dbReference type="NCBI Taxonomy" id="92902"/>
    <lineage>
        <taxon>Eukaryota</taxon>
        <taxon>Fungi</taxon>
        <taxon>Dikarya</taxon>
        <taxon>Ascomycota</taxon>
        <taxon>Pezizomycotina</taxon>
        <taxon>Sordariomycetes</taxon>
        <taxon>Sordariomycetidae</taxon>
        <taxon>Sordariales</taxon>
        <taxon>Lasiosphaeriaceae</taxon>
        <taxon>Lasiosphaeria</taxon>
    </lineage>
</organism>
<protein>
    <submittedName>
        <fullName evidence="2">Uncharacterized protein</fullName>
    </submittedName>
</protein>